<dbReference type="EMBL" id="RZOA01000001">
    <property type="protein sequence ID" value="KAA8824643.1"/>
    <property type="molecule type" value="Genomic_DNA"/>
</dbReference>
<proteinExistence type="predicted"/>
<accession>A0A5J5DXM8</accession>
<dbReference type="RefSeq" id="WP_150352966.1">
    <property type="nucleotide sequence ID" value="NZ_RZNZ01000003.1"/>
</dbReference>
<name>A0A5J5DXM8_9BIFI</name>
<evidence type="ECO:0000313" key="4">
    <source>
        <dbReference type="Proteomes" id="UP000374630"/>
    </source>
</evidence>
<evidence type="ECO:0000313" key="2">
    <source>
        <dbReference type="EMBL" id="KAA8824643.1"/>
    </source>
</evidence>
<dbReference type="Proteomes" id="UP000345527">
    <property type="component" value="Unassembled WGS sequence"/>
</dbReference>
<comment type="caution">
    <text evidence="2">The sequence shown here is derived from an EMBL/GenBank/DDBJ whole genome shotgun (WGS) entry which is preliminary data.</text>
</comment>
<dbReference type="EMBL" id="RZNZ01000003">
    <property type="protein sequence ID" value="KAA8821563.1"/>
    <property type="molecule type" value="Genomic_DNA"/>
</dbReference>
<evidence type="ECO:0000313" key="1">
    <source>
        <dbReference type="EMBL" id="KAA8821563.1"/>
    </source>
</evidence>
<dbReference type="InterPro" id="IPR035093">
    <property type="entry name" value="RelE/ParE_toxin_dom_sf"/>
</dbReference>
<keyword evidence="4" id="KW-1185">Reference proteome</keyword>
<dbReference type="Proteomes" id="UP000374630">
    <property type="component" value="Unassembled WGS sequence"/>
</dbReference>
<dbReference type="AlphaFoldDB" id="A0A5J5DXM8"/>
<evidence type="ECO:0000313" key="3">
    <source>
        <dbReference type="Proteomes" id="UP000345527"/>
    </source>
</evidence>
<dbReference type="InterPro" id="IPR004386">
    <property type="entry name" value="Toxin_YafQ-like"/>
</dbReference>
<dbReference type="Gene3D" id="3.30.2310.20">
    <property type="entry name" value="RelE-like"/>
    <property type="match status" value="1"/>
</dbReference>
<organism evidence="2 3">
    <name type="scientific">Bifidobacterium vespertilionis</name>
    <dbReference type="NCBI Taxonomy" id="2562524"/>
    <lineage>
        <taxon>Bacteria</taxon>
        <taxon>Bacillati</taxon>
        <taxon>Actinomycetota</taxon>
        <taxon>Actinomycetes</taxon>
        <taxon>Bifidobacteriales</taxon>
        <taxon>Bifidobacteriaceae</taxon>
        <taxon>Bifidobacterium</taxon>
    </lineage>
</organism>
<dbReference type="SUPFAM" id="SSF143011">
    <property type="entry name" value="RelE-like"/>
    <property type="match status" value="1"/>
</dbReference>
<dbReference type="OrthoDB" id="7030467at2"/>
<gene>
    <name evidence="2" type="ORF">EM848_00025</name>
    <name evidence="1" type="ORF">EMO90_02730</name>
</gene>
<reference evidence="3 4" key="1">
    <citation type="journal article" date="2019" name="Syst. Appl. Microbiol.">
        <title>Characterization of Bifidobacterium species in feaces of the Egyptian fruit bat: Description of B. vespertilionis sp. nov. and B. rousetti sp. nov.</title>
        <authorList>
            <person name="Modesto M."/>
            <person name="Satti M."/>
            <person name="Watanabe K."/>
            <person name="Puglisi E."/>
            <person name="Morelli L."/>
            <person name="Huang C.-H."/>
            <person name="Liou J.-S."/>
            <person name="Miyashita M."/>
            <person name="Tamura T."/>
            <person name="Saito S."/>
            <person name="Mori K."/>
            <person name="Huang L."/>
            <person name="Sciavilla P."/>
            <person name="Sandri C."/>
            <person name="Spiezio C."/>
            <person name="Vitali F."/>
            <person name="Cavalieri D."/>
            <person name="Perpetuini G."/>
            <person name="Tofalo R."/>
            <person name="Bonetti A."/>
            <person name="Arita M."/>
            <person name="Mattarelli P."/>
        </authorList>
    </citation>
    <scope>NUCLEOTIDE SEQUENCE [LARGE SCALE GENOMIC DNA]</scope>
    <source>
        <strain evidence="1 4">RST16</strain>
        <strain evidence="2 3">RST8</strain>
    </source>
</reference>
<protein>
    <submittedName>
        <fullName evidence="2">Type II toxin-antitoxin system mRNA interferase toxin, RelE/StbE family</fullName>
    </submittedName>
</protein>
<dbReference type="Pfam" id="PF15738">
    <property type="entry name" value="YafQ_toxin"/>
    <property type="match status" value="1"/>
</dbReference>
<sequence length="107" mass="12736">MFEIRSKGREFDRRLERLGRYDRSLAMELVHLMYEELQVNGCVPSVYRPHVLDNPGGRYNGCVEFHLADDVLVIYWPPKPDQFIRMLDICTHEELRTGRYSSQWPYG</sequence>